<dbReference type="InterPro" id="IPR001763">
    <property type="entry name" value="Rhodanese-like_dom"/>
</dbReference>
<proteinExistence type="predicted"/>
<gene>
    <name evidence="2" type="ORF">SAMN04488116_2338</name>
</gene>
<evidence type="ECO:0000313" key="2">
    <source>
        <dbReference type="EMBL" id="SHG74028.1"/>
    </source>
</evidence>
<sequence length="114" mass="12885">MSILSNLFKRNTDTGAIKVLDREAYGKAIAGSKINLVDVRTAKEYSSGHIKGAKNIDLFQKEAFNKAFSKMDKEIPVYLYCQSSMRSQKAAKRLVKMGFVSVFDLKGGYRNWNH</sequence>
<organism evidence="2 3">
    <name type="scientific">Flagellimonas flava</name>
    <dbReference type="NCBI Taxonomy" id="570519"/>
    <lineage>
        <taxon>Bacteria</taxon>
        <taxon>Pseudomonadati</taxon>
        <taxon>Bacteroidota</taxon>
        <taxon>Flavobacteriia</taxon>
        <taxon>Flavobacteriales</taxon>
        <taxon>Flavobacteriaceae</taxon>
        <taxon>Flagellimonas</taxon>
    </lineage>
</organism>
<evidence type="ECO:0000259" key="1">
    <source>
        <dbReference type="PROSITE" id="PS50206"/>
    </source>
</evidence>
<dbReference type="AlphaFoldDB" id="A0A1M5M9T6"/>
<reference evidence="3" key="1">
    <citation type="submission" date="2016-11" db="EMBL/GenBank/DDBJ databases">
        <authorList>
            <person name="Varghese N."/>
            <person name="Submissions S."/>
        </authorList>
    </citation>
    <scope>NUCLEOTIDE SEQUENCE [LARGE SCALE GENOMIC DNA]</scope>
    <source>
        <strain evidence="3">DSM 22638</strain>
    </source>
</reference>
<dbReference type="PANTHER" id="PTHR45431:SF3">
    <property type="entry name" value="RHODANESE-LIKE DOMAIN-CONTAINING PROTEIN 15, CHLOROPLASTIC"/>
    <property type="match status" value="1"/>
</dbReference>
<dbReference type="PANTHER" id="PTHR45431">
    <property type="entry name" value="RHODANESE-LIKE DOMAIN-CONTAINING PROTEIN 15, CHLOROPLASTIC"/>
    <property type="match status" value="1"/>
</dbReference>
<evidence type="ECO:0000313" key="3">
    <source>
        <dbReference type="Proteomes" id="UP000184532"/>
    </source>
</evidence>
<accession>A0A1M5M9T6</accession>
<dbReference type="CDD" id="cd00158">
    <property type="entry name" value="RHOD"/>
    <property type="match status" value="1"/>
</dbReference>
<dbReference type="GO" id="GO:0016740">
    <property type="term" value="F:transferase activity"/>
    <property type="evidence" value="ECO:0007669"/>
    <property type="project" value="UniProtKB-KW"/>
</dbReference>
<dbReference type="SUPFAM" id="SSF52821">
    <property type="entry name" value="Rhodanese/Cell cycle control phosphatase"/>
    <property type="match status" value="1"/>
</dbReference>
<dbReference type="Gene3D" id="3.40.250.10">
    <property type="entry name" value="Rhodanese-like domain"/>
    <property type="match status" value="1"/>
</dbReference>
<dbReference type="Proteomes" id="UP000184532">
    <property type="component" value="Unassembled WGS sequence"/>
</dbReference>
<protein>
    <submittedName>
        <fullName evidence="2">Rhodanese-related sulfurtransferase</fullName>
    </submittedName>
</protein>
<dbReference type="RefSeq" id="WP_073179709.1">
    <property type="nucleotide sequence ID" value="NZ_FQWL01000003.1"/>
</dbReference>
<dbReference type="SMART" id="SM00450">
    <property type="entry name" value="RHOD"/>
    <property type="match status" value="1"/>
</dbReference>
<dbReference type="InterPro" id="IPR036873">
    <property type="entry name" value="Rhodanese-like_dom_sf"/>
</dbReference>
<keyword evidence="3" id="KW-1185">Reference proteome</keyword>
<feature type="domain" description="Rhodanese" evidence="1">
    <location>
        <begin position="30"/>
        <end position="114"/>
    </location>
</feature>
<dbReference type="InterPro" id="IPR052367">
    <property type="entry name" value="Thiosulfate_ST/Rhodanese-like"/>
</dbReference>
<dbReference type="OrthoDB" id="9808735at2"/>
<keyword evidence="2" id="KW-0808">Transferase</keyword>
<dbReference type="EMBL" id="FQWL01000003">
    <property type="protein sequence ID" value="SHG74028.1"/>
    <property type="molecule type" value="Genomic_DNA"/>
</dbReference>
<name>A0A1M5M9T6_9FLAO</name>
<dbReference type="Pfam" id="PF00581">
    <property type="entry name" value="Rhodanese"/>
    <property type="match status" value="1"/>
</dbReference>
<dbReference type="PROSITE" id="PS50206">
    <property type="entry name" value="RHODANESE_3"/>
    <property type="match status" value="1"/>
</dbReference>
<dbReference type="STRING" id="570519.SAMN04488116_2338"/>